<dbReference type="GeneID" id="301323230"/>
<dbReference type="GO" id="GO:0016887">
    <property type="term" value="F:ATP hydrolysis activity"/>
    <property type="evidence" value="ECO:0007669"/>
    <property type="project" value="InterPro"/>
</dbReference>
<proteinExistence type="inferred from homology"/>
<evidence type="ECO:0000256" key="2">
    <source>
        <dbReference type="ARBA" id="ARBA00022741"/>
    </source>
</evidence>
<reference evidence="5 8" key="1">
    <citation type="submission" date="2021-06" db="EMBL/GenBank/DDBJ databases">
        <title>Collection of gut derived symbiotic bacterial strains cultured from healthy donors.</title>
        <authorList>
            <person name="Lin H."/>
            <person name="Littmann E."/>
            <person name="Pamer E.G."/>
        </authorList>
    </citation>
    <scope>NUCLEOTIDE SEQUENCE</scope>
    <source>
        <strain evidence="6 8">MSK.21.70</strain>
        <strain evidence="5">MSK.21.82</strain>
    </source>
</reference>
<keyword evidence="3" id="KW-0067">ATP-binding</keyword>
<dbReference type="NCBIfam" id="TIGR01978">
    <property type="entry name" value="sufC"/>
    <property type="match status" value="1"/>
</dbReference>
<dbReference type="Proteomes" id="UP001196408">
    <property type="component" value="Unassembled WGS sequence"/>
</dbReference>
<dbReference type="Pfam" id="PF00005">
    <property type="entry name" value="ABC_tran"/>
    <property type="match status" value="1"/>
</dbReference>
<keyword evidence="8" id="KW-1185">Reference proteome</keyword>
<dbReference type="PANTHER" id="PTHR43204:SF1">
    <property type="entry name" value="ABC TRANSPORTER I FAMILY MEMBER 6, CHLOROPLASTIC"/>
    <property type="match status" value="1"/>
</dbReference>
<dbReference type="Gene3D" id="3.40.50.300">
    <property type="entry name" value="P-loop containing nucleotide triphosphate hydrolases"/>
    <property type="match status" value="1"/>
</dbReference>
<dbReference type="AlphaFoldDB" id="A0AAW4MQU6"/>
<comment type="caution">
    <text evidence="5">The sequence shown here is derived from an EMBL/GenBank/DDBJ whole genome shotgun (WGS) entry which is preliminary data.</text>
</comment>
<dbReference type="SUPFAM" id="SSF52540">
    <property type="entry name" value="P-loop containing nucleoside triphosphate hydrolases"/>
    <property type="match status" value="1"/>
</dbReference>
<comment type="similarity">
    <text evidence="1">Belongs to the ABC transporter superfamily. Ycf16 family.</text>
</comment>
<keyword evidence="2" id="KW-0547">Nucleotide-binding</keyword>
<dbReference type="Proteomes" id="UP001197492">
    <property type="component" value="Unassembled WGS sequence"/>
</dbReference>
<sequence>MSVLSIKDLHVAIGDKEILKGINLTINTGETHALMGPNGNGKSTLLGTIMGHPKYKVTQGTITLDGEDVLSMSVDERSRKGLFLGMQYPQEIPGVTNSDFLRSAMNARREKPLSLYQFIKAMDHATEDLEMDGNLAHRYLNEGFSGGEKKRNEILQMKLLEPKFALLDEIDSGLDVDALRIVADNINEMREKNEDFGLVMVSHYERLYELVKPTHVHVLVDGNIVVEGGFELIEKINNEGYEWVKKELGIELQKEDEDVVSIGVCGHKVTSNV</sequence>
<evidence type="ECO:0000259" key="4">
    <source>
        <dbReference type="PROSITE" id="PS50893"/>
    </source>
</evidence>
<dbReference type="GO" id="GO:0005524">
    <property type="term" value="F:ATP binding"/>
    <property type="evidence" value="ECO:0007669"/>
    <property type="project" value="UniProtKB-KW"/>
</dbReference>
<feature type="domain" description="ABC transporter" evidence="4">
    <location>
        <begin position="4"/>
        <end position="246"/>
    </location>
</feature>
<organism evidence="5 7">
    <name type="scientific">Catenibacterium mitsuokai</name>
    <dbReference type="NCBI Taxonomy" id="100886"/>
    <lineage>
        <taxon>Bacteria</taxon>
        <taxon>Bacillati</taxon>
        <taxon>Bacillota</taxon>
        <taxon>Erysipelotrichia</taxon>
        <taxon>Erysipelotrichales</taxon>
        <taxon>Coprobacillaceae</taxon>
        <taxon>Catenibacterium</taxon>
    </lineage>
</organism>
<accession>A0AAW4MQU6</accession>
<protein>
    <submittedName>
        <fullName evidence="5">Fe-S cluster assembly ATPase SufC</fullName>
    </submittedName>
</protein>
<evidence type="ECO:0000313" key="5">
    <source>
        <dbReference type="EMBL" id="MBV3382606.1"/>
    </source>
</evidence>
<dbReference type="PANTHER" id="PTHR43204">
    <property type="entry name" value="ABC TRANSPORTER I FAMILY MEMBER 6, CHLOROPLASTIC"/>
    <property type="match status" value="1"/>
</dbReference>
<evidence type="ECO:0000256" key="1">
    <source>
        <dbReference type="ARBA" id="ARBA00006216"/>
    </source>
</evidence>
<dbReference type="InterPro" id="IPR027417">
    <property type="entry name" value="P-loop_NTPase"/>
</dbReference>
<gene>
    <name evidence="5" type="primary">sufC</name>
    <name evidence="5" type="ORF">KSV97_05050</name>
    <name evidence="6" type="ORF">KSW06_05415</name>
</gene>
<dbReference type="EMBL" id="JAHOEL010000025">
    <property type="protein sequence ID" value="MBV3392699.1"/>
    <property type="molecule type" value="Genomic_DNA"/>
</dbReference>
<dbReference type="InterPro" id="IPR003439">
    <property type="entry name" value="ABC_transporter-like_ATP-bd"/>
</dbReference>
<dbReference type="InterPro" id="IPR010230">
    <property type="entry name" value="FeS-cluster_ATPase_SufC"/>
</dbReference>
<evidence type="ECO:0000313" key="8">
    <source>
        <dbReference type="Proteomes" id="UP001197492"/>
    </source>
</evidence>
<name>A0AAW4MQU6_9FIRM</name>
<dbReference type="CDD" id="cd03217">
    <property type="entry name" value="ABC_FeS_Assembly"/>
    <property type="match status" value="1"/>
</dbReference>
<dbReference type="RefSeq" id="WP_022424155.1">
    <property type="nucleotide sequence ID" value="NZ_JAHOEB010000025.1"/>
</dbReference>
<evidence type="ECO:0000313" key="7">
    <source>
        <dbReference type="Proteomes" id="UP001196408"/>
    </source>
</evidence>
<dbReference type="PROSITE" id="PS50893">
    <property type="entry name" value="ABC_TRANSPORTER_2"/>
    <property type="match status" value="1"/>
</dbReference>
<evidence type="ECO:0000256" key="3">
    <source>
        <dbReference type="ARBA" id="ARBA00022840"/>
    </source>
</evidence>
<evidence type="ECO:0000313" key="6">
    <source>
        <dbReference type="EMBL" id="MBV3392699.1"/>
    </source>
</evidence>
<dbReference type="EMBL" id="JAHOEF010000023">
    <property type="protein sequence ID" value="MBV3382606.1"/>
    <property type="molecule type" value="Genomic_DNA"/>
</dbReference>